<proteinExistence type="predicted"/>
<reference evidence="2" key="1">
    <citation type="submission" date="2019-08" db="EMBL/GenBank/DDBJ databases">
        <authorList>
            <person name="Kucharzyk K."/>
            <person name="Murdoch R.W."/>
            <person name="Higgins S."/>
            <person name="Loffler F."/>
        </authorList>
    </citation>
    <scope>NUCLEOTIDE SEQUENCE</scope>
</reference>
<accession>A0A644VJN7</accession>
<evidence type="ECO:0000256" key="1">
    <source>
        <dbReference type="SAM" id="MobiDB-lite"/>
    </source>
</evidence>
<feature type="region of interest" description="Disordered" evidence="1">
    <location>
        <begin position="466"/>
        <end position="511"/>
    </location>
</feature>
<feature type="compositionally biased region" description="Low complexity" evidence="1">
    <location>
        <begin position="472"/>
        <end position="511"/>
    </location>
</feature>
<comment type="caution">
    <text evidence="2">The sequence shown here is derived from an EMBL/GenBank/DDBJ whole genome shotgun (WGS) entry which is preliminary data.</text>
</comment>
<evidence type="ECO:0000313" key="2">
    <source>
        <dbReference type="EMBL" id="MPL91455.1"/>
    </source>
</evidence>
<gene>
    <name evidence="2" type="ORF">SDC9_37523</name>
</gene>
<sequence length="570" mass="63221">MLIVFLIGLCANGASAADSTDKKVVKPSKVSQSQVLSSSKYLKTYIEKNKKLPNYITIGNYKYSMEEYMSISSTTIYYKNKKLKKDVVVKYGIKSPKSPTGSTIKGKLTKTQYYKYSSNVVKYINKYNTAPNYVSTKLGKVQFQSFIYGNSKILAWSKDNKGALPKTLTLSIAKTNSMNKYLPKFSGNTVGTSNNTNNSQITLSKVQILKISKQIRNYVDENNSLPSYVLINDKQYSMSEFLYLLSSAIVNANKGNNGNITPISVKSPSYPDGNFTSGVLQKSEFVTLATNVLNFINTNKQAPNYANSRLGNIKFQFLVYEFSKVLDFADSNGTLPNNLTINTTNHPLIVSGNSNLNDTYGPTGDGFIIITSSNYSCGPLLVKYNDKYLISTGKCSCGDAGNYSYHNSTFKNYCPFCKKEGCMIYEEGPTCNEGMWVCSICDADFCLVTGKEHIAGTNKYLTKTEYIPTPPTNTNNQTNNQTDNQTDNNNNTNNTNISNNTNESNSSVINNSSNLSSNNSIFISDENNSINKISYNSIETNNSSDINNIEFENLNNINQLVPKEEDMILV</sequence>
<dbReference type="AlphaFoldDB" id="A0A644VJN7"/>
<dbReference type="EMBL" id="VSSQ01000329">
    <property type="protein sequence ID" value="MPL91455.1"/>
    <property type="molecule type" value="Genomic_DNA"/>
</dbReference>
<dbReference type="Pfam" id="PF09373">
    <property type="entry name" value="PMBR"/>
    <property type="match status" value="2"/>
</dbReference>
<dbReference type="InterPro" id="IPR018975">
    <property type="entry name" value="Pseudomurein-binding_repeat"/>
</dbReference>
<organism evidence="2">
    <name type="scientific">bioreactor metagenome</name>
    <dbReference type="NCBI Taxonomy" id="1076179"/>
    <lineage>
        <taxon>unclassified sequences</taxon>
        <taxon>metagenomes</taxon>
        <taxon>ecological metagenomes</taxon>
    </lineage>
</organism>
<protein>
    <recommendedName>
        <fullName evidence="3">Pseudomurein-binding repeat protein</fullName>
    </recommendedName>
</protein>
<evidence type="ECO:0008006" key="3">
    <source>
        <dbReference type="Google" id="ProtNLM"/>
    </source>
</evidence>
<name>A0A644VJN7_9ZZZZ</name>